<dbReference type="InterPro" id="IPR001608">
    <property type="entry name" value="Ala_racemase_N"/>
</dbReference>
<comment type="caution">
    <text evidence="10">The sequence shown here is derived from an EMBL/GenBank/DDBJ whole genome shotgun (WGS) entry which is preliminary data.</text>
</comment>
<sequence>MTKLNSRIETTGRIPDEAAGGLLHIDLDALAANWRALRDSAGGAETAAVVKANAYGTGIEQAVPALLRAGCRTFFVAHLSEAIRARAVAPDATIYVLNGLLTGTGPTYAEHDLRPVLGSRDEIEEWAAFSRAQGSRLRAAIHVDTGMNRLGLTVSESLELGGRDVLRDFEPALLMSHFVGAEESENPLNTRQIDAFRAVRQALPGIPASLANSSGIYLAQKPHFDLVRPGYALYGGNPTPDQANPMRPVVGLEGRIVQLRWVEADETVGYNGRWTATSRRRIATISVGYADGYPRSASARGHSGETLLAGMALVAGRPCPFAGTVSMDLITIDVTEAADQVKRGDSVTLIGGDLTVDEVGRRAGTIGYEILTNLRARYARTYRGGEG</sequence>
<dbReference type="GO" id="GO:0030170">
    <property type="term" value="F:pyridoxal phosphate binding"/>
    <property type="evidence" value="ECO:0007669"/>
    <property type="project" value="UniProtKB-UniRule"/>
</dbReference>
<reference evidence="10 11" key="1">
    <citation type="submission" date="2018-07" db="EMBL/GenBank/DDBJ databases">
        <title>Genomic Encyclopedia of Type Strains, Phase IV (KMG-IV): sequencing the most valuable type-strain genomes for metagenomic binning, comparative biology and taxonomic classification.</title>
        <authorList>
            <person name="Goeker M."/>
        </authorList>
    </citation>
    <scope>NUCLEOTIDE SEQUENCE [LARGE SCALE GENOMIC DNA]</scope>
    <source>
        <strain evidence="10 11">DSM 14364</strain>
    </source>
</reference>
<dbReference type="Proteomes" id="UP000254925">
    <property type="component" value="Unassembled WGS sequence"/>
</dbReference>
<gene>
    <name evidence="10" type="ORF">DES45_103124</name>
</gene>
<proteinExistence type="inferred from homology"/>
<comment type="similarity">
    <text evidence="6">Belongs to the alanine racemase family.</text>
</comment>
<dbReference type="GO" id="GO:0030632">
    <property type="term" value="P:D-alanine biosynthetic process"/>
    <property type="evidence" value="ECO:0007669"/>
    <property type="project" value="UniProtKB-UniRule"/>
</dbReference>
<dbReference type="Pfam" id="PF00842">
    <property type="entry name" value="Ala_racemase_C"/>
    <property type="match status" value="1"/>
</dbReference>
<dbReference type="InterPro" id="IPR011079">
    <property type="entry name" value="Ala_racemase_C"/>
</dbReference>
<name>A0A370HMW7_9HYPH</name>
<keyword evidence="5 6" id="KW-0413">Isomerase</keyword>
<feature type="binding site" evidence="6 8">
    <location>
        <position position="149"/>
    </location>
    <ligand>
        <name>substrate</name>
    </ligand>
</feature>
<feature type="domain" description="Alanine racemase C-terminal" evidence="9">
    <location>
        <begin position="249"/>
        <end position="383"/>
    </location>
</feature>
<dbReference type="GO" id="GO:0008784">
    <property type="term" value="F:alanine racemase activity"/>
    <property type="evidence" value="ECO:0007669"/>
    <property type="project" value="UniProtKB-UniRule"/>
</dbReference>
<organism evidence="10 11">
    <name type="scientific">Microvirga subterranea</name>
    <dbReference type="NCBI Taxonomy" id="186651"/>
    <lineage>
        <taxon>Bacteria</taxon>
        <taxon>Pseudomonadati</taxon>
        <taxon>Pseudomonadota</taxon>
        <taxon>Alphaproteobacteria</taxon>
        <taxon>Hyphomicrobiales</taxon>
        <taxon>Methylobacteriaceae</taxon>
        <taxon>Microvirga</taxon>
    </lineage>
</organism>
<evidence type="ECO:0000256" key="3">
    <source>
        <dbReference type="ARBA" id="ARBA00013089"/>
    </source>
</evidence>
<comment type="catalytic activity">
    <reaction evidence="1 6">
        <text>L-alanine = D-alanine</text>
        <dbReference type="Rhea" id="RHEA:20249"/>
        <dbReference type="ChEBI" id="CHEBI:57416"/>
        <dbReference type="ChEBI" id="CHEBI:57972"/>
        <dbReference type="EC" id="5.1.1.1"/>
    </reaction>
</comment>
<dbReference type="HAMAP" id="MF_01201">
    <property type="entry name" value="Ala_racemase"/>
    <property type="match status" value="1"/>
</dbReference>
<keyword evidence="4 6" id="KW-0663">Pyridoxal phosphate</keyword>
<dbReference type="PANTHER" id="PTHR30511">
    <property type="entry name" value="ALANINE RACEMASE"/>
    <property type="match status" value="1"/>
</dbReference>
<feature type="active site" description="Proton acceptor; specific for L-alanine" evidence="6">
    <location>
        <position position="270"/>
    </location>
</feature>
<dbReference type="Pfam" id="PF01168">
    <property type="entry name" value="Ala_racemase_N"/>
    <property type="match status" value="1"/>
</dbReference>
<evidence type="ECO:0000256" key="8">
    <source>
        <dbReference type="PIRSR" id="PIRSR600821-52"/>
    </source>
</evidence>
<dbReference type="InterPro" id="IPR009006">
    <property type="entry name" value="Ala_racemase/Decarboxylase_C"/>
</dbReference>
<protein>
    <recommendedName>
        <fullName evidence="3 6">Alanine racemase</fullName>
        <ecNumber evidence="3 6">5.1.1.1</ecNumber>
    </recommendedName>
</protein>
<dbReference type="NCBIfam" id="TIGR00492">
    <property type="entry name" value="alr"/>
    <property type="match status" value="1"/>
</dbReference>
<evidence type="ECO:0000259" key="9">
    <source>
        <dbReference type="SMART" id="SM01005"/>
    </source>
</evidence>
<dbReference type="GO" id="GO:0005829">
    <property type="term" value="C:cytosol"/>
    <property type="evidence" value="ECO:0007669"/>
    <property type="project" value="TreeGrafter"/>
</dbReference>
<dbReference type="UniPathway" id="UPA00042">
    <property type="reaction ID" value="UER00497"/>
</dbReference>
<dbReference type="InterPro" id="IPR000821">
    <property type="entry name" value="Ala_racemase"/>
</dbReference>
<dbReference type="InterPro" id="IPR029066">
    <property type="entry name" value="PLP-binding_barrel"/>
</dbReference>
<comment type="pathway">
    <text evidence="6">Amino-acid biosynthesis; D-alanine biosynthesis; D-alanine from L-alanine: step 1/1.</text>
</comment>
<dbReference type="Gene3D" id="2.40.37.10">
    <property type="entry name" value="Lyase, Ornithine Decarboxylase, Chain A, domain 1"/>
    <property type="match status" value="1"/>
</dbReference>
<comment type="cofactor">
    <cofactor evidence="2 6 7">
        <name>pyridoxal 5'-phosphate</name>
        <dbReference type="ChEBI" id="CHEBI:597326"/>
    </cofactor>
</comment>
<dbReference type="PANTHER" id="PTHR30511:SF0">
    <property type="entry name" value="ALANINE RACEMASE, CATABOLIC-RELATED"/>
    <property type="match status" value="1"/>
</dbReference>
<evidence type="ECO:0000256" key="7">
    <source>
        <dbReference type="PIRSR" id="PIRSR600821-50"/>
    </source>
</evidence>
<dbReference type="AlphaFoldDB" id="A0A370HMW7"/>
<keyword evidence="11" id="KW-1185">Reference proteome</keyword>
<dbReference type="OrthoDB" id="9813814at2"/>
<dbReference type="SUPFAM" id="SSF51419">
    <property type="entry name" value="PLP-binding barrel"/>
    <property type="match status" value="1"/>
</dbReference>
<feature type="binding site" evidence="6 8">
    <location>
        <position position="327"/>
    </location>
    <ligand>
        <name>substrate</name>
    </ligand>
</feature>
<evidence type="ECO:0000256" key="2">
    <source>
        <dbReference type="ARBA" id="ARBA00001933"/>
    </source>
</evidence>
<dbReference type="SMART" id="SM01005">
    <property type="entry name" value="Ala_racemase_C"/>
    <property type="match status" value="1"/>
</dbReference>
<evidence type="ECO:0000313" key="10">
    <source>
        <dbReference type="EMBL" id="RDI59868.1"/>
    </source>
</evidence>
<dbReference type="SUPFAM" id="SSF50621">
    <property type="entry name" value="Alanine racemase C-terminal domain-like"/>
    <property type="match status" value="1"/>
</dbReference>
<evidence type="ECO:0000256" key="1">
    <source>
        <dbReference type="ARBA" id="ARBA00000316"/>
    </source>
</evidence>
<dbReference type="Gene3D" id="3.20.20.10">
    <property type="entry name" value="Alanine racemase"/>
    <property type="match status" value="1"/>
</dbReference>
<accession>A0A370HMW7</accession>
<evidence type="ECO:0000256" key="4">
    <source>
        <dbReference type="ARBA" id="ARBA00022898"/>
    </source>
</evidence>
<evidence type="ECO:0000256" key="5">
    <source>
        <dbReference type="ARBA" id="ARBA00023235"/>
    </source>
</evidence>
<feature type="modified residue" description="N6-(pyridoxal phosphate)lysine" evidence="6 7">
    <location>
        <position position="51"/>
    </location>
</feature>
<feature type="active site" description="Proton acceptor; specific for D-alanine" evidence="6">
    <location>
        <position position="51"/>
    </location>
</feature>
<dbReference type="RefSeq" id="WP_114769595.1">
    <property type="nucleotide sequence ID" value="NZ_QQBB01000003.1"/>
</dbReference>
<comment type="function">
    <text evidence="6">Catalyzes the interconversion of L-alanine and D-alanine. May also act on other amino acids.</text>
</comment>
<dbReference type="EC" id="5.1.1.1" evidence="3 6"/>
<evidence type="ECO:0000313" key="11">
    <source>
        <dbReference type="Proteomes" id="UP000254925"/>
    </source>
</evidence>
<dbReference type="CDD" id="cd00430">
    <property type="entry name" value="PLPDE_III_AR"/>
    <property type="match status" value="1"/>
</dbReference>
<dbReference type="EMBL" id="QQBB01000003">
    <property type="protein sequence ID" value="RDI59868.1"/>
    <property type="molecule type" value="Genomic_DNA"/>
</dbReference>
<dbReference type="PRINTS" id="PR00992">
    <property type="entry name" value="ALARACEMASE"/>
</dbReference>
<evidence type="ECO:0000256" key="6">
    <source>
        <dbReference type="HAMAP-Rule" id="MF_01201"/>
    </source>
</evidence>